<evidence type="ECO:0000256" key="4">
    <source>
        <dbReference type="ARBA" id="ARBA00023242"/>
    </source>
</evidence>
<dbReference type="Gene3D" id="4.10.240.10">
    <property type="entry name" value="Zn(2)-C6 fungal-type DNA-binding domain"/>
    <property type="match status" value="1"/>
</dbReference>
<evidence type="ECO:0000313" key="7">
    <source>
        <dbReference type="EMBL" id="KAK8092821.1"/>
    </source>
</evidence>
<feature type="region of interest" description="Disordered" evidence="5">
    <location>
        <begin position="277"/>
        <end position="313"/>
    </location>
</feature>
<evidence type="ECO:0000256" key="3">
    <source>
        <dbReference type="ARBA" id="ARBA00023125"/>
    </source>
</evidence>
<dbReference type="GO" id="GO:0005634">
    <property type="term" value="C:nucleus"/>
    <property type="evidence" value="ECO:0007669"/>
    <property type="project" value="UniProtKB-SubCell"/>
</dbReference>
<keyword evidence="3" id="KW-0238">DNA-binding</keyword>
<dbReference type="SUPFAM" id="SSF57701">
    <property type="entry name" value="Zn2/Cys6 DNA-binding domain"/>
    <property type="match status" value="1"/>
</dbReference>
<evidence type="ECO:0000256" key="1">
    <source>
        <dbReference type="ARBA" id="ARBA00004123"/>
    </source>
</evidence>
<dbReference type="CDD" id="cd00067">
    <property type="entry name" value="GAL4"/>
    <property type="match status" value="1"/>
</dbReference>
<sequence length="517" mass="52664">MVTPACYSTSSETSRRYSRACPPYPLGYLDRRYSHHHLPSSHHDTRFSKTMVERDSDDAPRKRIAVACGRCRKRKIRCSGDPGNGGPCSNCKNAGHEPCLFLRVSSTETHLRDGSADYGYNVETARAYHARSSGGALSPLSTYGAVMSADAYRQNAYPGYATSGKAGGAYYSTWTGAGGAYPDDGVSAADYGLGGYPGYPTTLGQGDPVEQLYRYNTSSSSSKAAAAAAAAAASVYVDPAEAAAASTYPYGSLVHRPAAAVNSSSGELPNFSLSSMAASLPSSSQNSHSSSGGAAASERLPNPHRTLSSSSSSLSAYRAADGLPAAAAAAAGGPGSPYASGKTAAAEGGGGGGAYSDFDSPASYGTGGGTSRSAAAGHYAAAGEYGGAADSYVHTDASAASRRGSSQPGGGGGPLANGHDYVPVSHANHPHAGVYAHPNMAPSSSSSSAHAHAHAHAHDQGTGHHDLSHHHHQHYASHRSQQQQQQAEEYDVGADGTTTGAGATSSGRSGRHHLRGH</sequence>
<proteinExistence type="predicted"/>
<evidence type="ECO:0000313" key="8">
    <source>
        <dbReference type="Proteomes" id="UP001392437"/>
    </source>
</evidence>
<organism evidence="7 8">
    <name type="scientific">Apiospora kogelbergensis</name>
    <dbReference type="NCBI Taxonomy" id="1337665"/>
    <lineage>
        <taxon>Eukaryota</taxon>
        <taxon>Fungi</taxon>
        <taxon>Dikarya</taxon>
        <taxon>Ascomycota</taxon>
        <taxon>Pezizomycotina</taxon>
        <taxon>Sordariomycetes</taxon>
        <taxon>Xylariomycetidae</taxon>
        <taxon>Amphisphaeriales</taxon>
        <taxon>Apiosporaceae</taxon>
        <taxon>Apiospora</taxon>
    </lineage>
</organism>
<comment type="subcellular location">
    <subcellularLocation>
        <location evidence="1">Nucleus</location>
    </subcellularLocation>
</comment>
<feature type="compositionally biased region" description="Low complexity" evidence="5">
    <location>
        <begin position="328"/>
        <end position="346"/>
    </location>
</feature>
<feature type="compositionally biased region" description="Low complexity" evidence="5">
    <location>
        <begin position="493"/>
        <end position="508"/>
    </location>
</feature>
<name>A0AAW0QBC0_9PEZI</name>
<evidence type="ECO:0000256" key="5">
    <source>
        <dbReference type="SAM" id="MobiDB-lite"/>
    </source>
</evidence>
<evidence type="ECO:0000259" key="6">
    <source>
        <dbReference type="PROSITE" id="PS50048"/>
    </source>
</evidence>
<dbReference type="PROSITE" id="PS50048">
    <property type="entry name" value="ZN2_CY6_FUNGAL_2"/>
    <property type="match status" value="1"/>
</dbReference>
<dbReference type="Proteomes" id="UP001392437">
    <property type="component" value="Unassembled WGS sequence"/>
</dbReference>
<dbReference type="SMART" id="SM00066">
    <property type="entry name" value="GAL4"/>
    <property type="match status" value="1"/>
</dbReference>
<keyword evidence="8" id="KW-1185">Reference proteome</keyword>
<accession>A0AAW0QBC0</accession>
<dbReference type="GO" id="GO:0000981">
    <property type="term" value="F:DNA-binding transcription factor activity, RNA polymerase II-specific"/>
    <property type="evidence" value="ECO:0007669"/>
    <property type="project" value="InterPro"/>
</dbReference>
<feature type="compositionally biased region" description="Low complexity" evidence="5">
    <location>
        <begin position="397"/>
        <end position="406"/>
    </location>
</feature>
<gene>
    <name evidence="7" type="ORF">PG999_014408</name>
</gene>
<feature type="compositionally biased region" description="Basic residues" evidence="5">
    <location>
        <begin position="467"/>
        <end position="477"/>
    </location>
</feature>
<comment type="caution">
    <text evidence="7">The sequence shown here is derived from an EMBL/GenBank/DDBJ whole genome shotgun (WGS) entry which is preliminary data.</text>
</comment>
<dbReference type="InterPro" id="IPR036864">
    <property type="entry name" value="Zn2-C6_fun-type_DNA-bd_sf"/>
</dbReference>
<dbReference type="GO" id="GO:0008270">
    <property type="term" value="F:zinc ion binding"/>
    <property type="evidence" value="ECO:0007669"/>
    <property type="project" value="InterPro"/>
</dbReference>
<dbReference type="PANTHER" id="PTHR46910">
    <property type="entry name" value="TRANSCRIPTION FACTOR PDR1"/>
    <property type="match status" value="1"/>
</dbReference>
<feature type="domain" description="Zn(2)-C6 fungal-type" evidence="6">
    <location>
        <begin position="67"/>
        <end position="101"/>
    </location>
</feature>
<feature type="compositionally biased region" description="Basic and acidic residues" evidence="5">
    <location>
        <begin position="456"/>
        <end position="466"/>
    </location>
</feature>
<dbReference type="PANTHER" id="PTHR46910:SF3">
    <property type="entry name" value="HALOTOLERANCE PROTEIN 9-RELATED"/>
    <property type="match status" value="1"/>
</dbReference>
<evidence type="ECO:0000256" key="2">
    <source>
        <dbReference type="ARBA" id="ARBA00022723"/>
    </source>
</evidence>
<reference evidence="7 8" key="1">
    <citation type="submission" date="2023-01" db="EMBL/GenBank/DDBJ databases">
        <title>Analysis of 21 Apiospora genomes using comparative genomics revels a genus with tremendous synthesis potential of carbohydrate active enzymes and secondary metabolites.</title>
        <authorList>
            <person name="Sorensen T."/>
        </authorList>
    </citation>
    <scope>NUCLEOTIDE SEQUENCE [LARGE SCALE GENOMIC DNA]</scope>
    <source>
        <strain evidence="7 8">CBS 117206</strain>
    </source>
</reference>
<protein>
    <recommendedName>
        <fullName evidence="6">Zn(2)-C6 fungal-type domain-containing protein</fullName>
    </recommendedName>
</protein>
<feature type="compositionally biased region" description="Low complexity" evidence="5">
    <location>
        <begin position="277"/>
        <end position="297"/>
    </location>
</feature>
<dbReference type="GO" id="GO:0003677">
    <property type="term" value="F:DNA binding"/>
    <property type="evidence" value="ECO:0007669"/>
    <property type="project" value="UniProtKB-KW"/>
</dbReference>
<dbReference type="PROSITE" id="PS00463">
    <property type="entry name" value="ZN2_CY6_FUNGAL_1"/>
    <property type="match status" value="1"/>
</dbReference>
<dbReference type="InterPro" id="IPR001138">
    <property type="entry name" value="Zn2Cys6_DnaBD"/>
</dbReference>
<keyword evidence="4" id="KW-0539">Nucleus</keyword>
<dbReference type="EMBL" id="JAQQWP010000012">
    <property type="protein sequence ID" value="KAK8092821.1"/>
    <property type="molecule type" value="Genomic_DNA"/>
</dbReference>
<dbReference type="AlphaFoldDB" id="A0AAW0QBC0"/>
<keyword evidence="2" id="KW-0479">Metal-binding</keyword>
<dbReference type="Pfam" id="PF00172">
    <property type="entry name" value="Zn_clus"/>
    <property type="match status" value="1"/>
</dbReference>
<feature type="region of interest" description="Disordered" evidence="5">
    <location>
        <begin position="397"/>
        <end position="517"/>
    </location>
</feature>
<feature type="region of interest" description="Disordered" evidence="5">
    <location>
        <begin position="328"/>
        <end position="350"/>
    </location>
</feature>
<dbReference type="InterPro" id="IPR050987">
    <property type="entry name" value="AtrR-like"/>
</dbReference>